<organism evidence="1 2">
    <name type="scientific">Pleurodeles waltl</name>
    <name type="common">Iberian ribbed newt</name>
    <dbReference type="NCBI Taxonomy" id="8319"/>
    <lineage>
        <taxon>Eukaryota</taxon>
        <taxon>Metazoa</taxon>
        <taxon>Chordata</taxon>
        <taxon>Craniata</taxon>
        <taxon>Vertebrata</taxon>
        <taxon>Euteleostomi</taxon>
        <taxon>Amphibia</taxon>
        <taxon>Batrachia</taxon>
        <taxon>Caudata</taxon>
        <taxon>Salamandroidea</taxon>
        <taxon>Salamandridae</taxon>
        <taxon>Pleurodelinae</taxon>
        <taxon>Pleurodeles</taxon>
    </lineage>
</organism>
<gene>
    <name evidence="1" type="ORF">NDU88_002754</name>
</gene>
<dbReference type="Proteomes" id="UP001066276">
    <property type="component" value="Chromosome 7"/>
</dbReference>
<evidence type="ECO:0000313" key="2">
    <source>
        <dbReference type="Proteomes" id="UP001066276"/>
    </source>
</evidence>
<protein>
    <submittedName>
        <fullName evidence="1">Uncharacterized protein</fullName>
    </submittedName>
</protein>
<sequence length="94" mass="10461">MLHITGLGNAHGSFPRYRLILDRAKFGIWPGASWLFLDSNPPDFTDGGAQYLESDDWVQVSVTHAELELLTETSSLLGALKTKVCRSPFITERP</sequence>
<name>A0AAV7PCK8_PLEWA</name>
<dbReference type="EMBL" id="JANPWB010000011">
    <property type="protein sequence ID" value="KAJ1124293.1"/>
    <property type="molecule type" value="Genomic_DNA"/>
</dbReference>
<keyword evidence="2" id="KW-1185">Reference proteome</keyword>
<comment type="caution">
    <text evidence="1">The sequence shown here is derived from an EMBL/GenBank/DDBJ whole genome shotgun (WGS) entry which is preliminary data.</text>
</comment>
<reference evidence="1" key="1">
    <citation type="journal article" date="2022" name="bioRxiv">
        <title>Sequencing and chromosome-scale assembly of the giantPleurodeles waltlgenome.</title>
        <authorList>
            <person name="Brown T."/>
            <person name="Elewa A."/>
            <person name="Iarovenko S."/>
            <person name="Subramanian E."/>
            <person name="Araus A.J."/>
            <person name="Petzold A."/>
            <person name="Susuki M."/>
            <person name="Suzuki K.-i.T."/>
            <person name="Hayashi T."/>
            <person name="Toyoda A."/>
            <person name="Oliveira C."/>
            <person name="Osipova E."/>
            <person name="Leigh N.D."/>
            <person name="Simon A."/>
            <person name="Yun M.H."/>
        </authorList>
    </citation>
    <scope>NUCLEOTIDE SEQUENCE</scope>
    <source>
        <strain evidence="1">20211129_DDA</strain>
        <tissue evidence="1">Liver</tissue>
    </source>
</reference>
<accession>A0AAV7PCK8</accession>
<proteinExistence type="predicted"/>
<dbReference type="AlphaFoldDB" id="A0AAV7PCK8"/>
<evidence type="ECO:0000313" key="1">
    <source>
        <dbReference type="EMBL" id="KAJ1124293.1"/>
    </source>
</evidence>